<feature type="compositionally biased region" description="Basic and acidic residues" evidence="7">
    <location>
        <begin position="203"/>
        <end position="212"/>
    </location>
</feature>
<feature type="domain" description="RRM" evidence="8">
    <location>
        <begin position="106"/>
        <end position="187"/>
    </location>
</feature>
<dbReference type="AlphaFoldDB" id="A0A1E7EIH6"/>
<keyword evidence="3" id="KW-0677">Repeat</keyword>
<name>A0A1E7EIH6_9STRA</name>
<accession>A0A1E7EIH6</accession>
<dbReference type="Pfam" id="PF00076">
    <property type="entry name" value="RRM_1"/>
    <property type="match status" value="2"/>
</dbReference>
<feature type="compositionally biased region" description="Low complexity" evidence="7">
    <location>
        <begin position="275"/>
        <end position="285"/>
    </location>
</feature>
<dbReference type="PROSITE" id="PS50102">
    <property type="entry name" value="RRM"/>
    <property type="match status" value="2"/>
</dbReference>
<keyword evidence="5" id="KW-0539">Nucleus</keyword>
<dbReference type="SMART" id="SM00360">
    <property type="entry name" value="RRM"/>
    <property type="match status" value="2"/>
</dbReference>
<evidence type="ECO:0000256" key="7">
    <source>
        <dbReference type="SAM" id="MobiDB-lite"/>
    </source>
</evidence>
<dbReference type="EMBL" id="KV784530">
    <property type="protein sequence ID" value="OEU05698.1"/>
    <property type="molecule type" value="Genomic_DNA"/>
</dbReference>
<dbReference type="OrthoDB" id="10259687at2759"/>
<dbReference type="Gene3D" id="3.30.70.330">
    <property type="match status" value="2"/>
</dbReference>
<feature type="region of interest" description="Disordered" evidence="7">
    <location>
        <begin position="191"/>
        <end position="212"/>
    </location>
</feature>
<evidence type="ECO:0000256" key="1">
    <source>
        <dbReference type="ARBA" id="ARBA00004123"/>
    </source>
</evidence>
<evidence type="ECO:0000256" key="3">
    <source>
        <dbReference type="ARBA" id="ARBA00022737"/>
    </source>
</evidence>
<evidence type="ECO:0000256" key="2">
    <source>
        <dbReference type="ARBA" id="ARBA00008363"/>
    </source>
</evidence>
<evidence type="ECO:0000256" key="4">
    <source>
        <dbReference type="ARBA" id="ARBA00022884"/>
    </source>
</evidence>
<dbReference type="GO" id="GO:0005730">
    <property type="term" value="C:nucleolus"/>
    <property type="evidence" value="ECO:0007669"/>
    <property type="project" value="TreeGrafter"/>
</dbReference>
<evidence type="ECO:0000256" key="6">
    <source>
        <dbReference type="PROSITE-ProRule" id="PRU00176"/>
    </source>
</evidence>
<proteinExistence type="inferred from homology"/>
<dbReference type="InterPro" id="IPR034159">
    <property type="entry name" value="SF3B4_RRM2"/>
</dbReference>
<feature type="domain" description="RRM" evidence="8">
    <location>
        <begin position="14"/>
        <end position="92"/>
    </location>
</feature>
<dbReference type="GO" id="GO:0071011">
    <property type="term" value="C:precatalytic spliceosome"/>
    <property type="evidence" value="ECO:0007669"/>
    <property type="project" value="TreeGrafter"/>
</dbReference>
<organism evidence="9 10">
    <name type="scientific">Fragilariopsis cylindrus CCMP1102</name>
    <dbReference type="NCBI Taxonomy" id="635003"/>
    <lineage>
        <taxon>Eukaryota</taxon>
        <taxon>Sar</taxon>
        <taxon>Stramenopiles</taxon>
        <taxon>Ochrophyta</taxon>
        <taxon>Bacillariophyta</taxon>
        <taxon>Bacillariophyceae</taxon>
        <taxon>Bacillariophycidae</taxon>
        <taxon>Bacillariales</taxon>
        <taxon>Bacillariaceae</taxon>
        <taxon>Fragilariopsis</taxon>
    </lineage>
</organism>
<dbReference type="GO" id="GO:0048026">
    <property type="term" value="P:positive regulation of mRNA splicing, via spliceosome"/>
    <property type="evidence" value="ECO:0007669"/>
    <property type="project" value="TreeGrafter"/>
</dbReference>
<feature type="compositionally biased region" description="Pro residues" evidence="7">
    <location>
        <begin position="260"/>
        <end position="274"/>
    </location>
</feature>
<dbReference type="Proteomes" id="UP000095751">
    <property type="component" value="Unassembled WGS sequence"/>
</dbReference>
<sequence length="285" mass="31364">MASLANVEHRNQDATVYVANLDYACTQTVLLELFAQVGKVKSIYMPTDKITGSHNGYGFVEFTDVLDADYAIQILNMIKFYDRPLKLGKSSLRSSKAELWSKDVGANLFIGNLDPIDVDEHLLYDTFSSFGTLLKQPKIMREDNDTNDSKGFGFVSFDNFESSDTAIECMNSQFLCSRQIIVQYAFKKDTTNTNSKDCSSSNHSHERHGSRAERMLAAQRRGLSMTQPAWMTQQQNQNQGLGGMPPPPPPPSTMMGGGGAPPPPTPPLPPPLPPMMQSSQSQSAG</sequence>
<keyword evidence="10" id="KW-1185">Reference proteome</keyword>
<evidence type="ECO:0000313" key="9">
    <source>
        <dbReference type="EMBL" id="OEU05698.1"/>
    </source>
</evidence>
<dbReference type="FunFam" id="3.30.70.330:FF:000505">
    <property type="entry name" value="Splicing factor 3B subunit 4"/>
    <property type="match status" value="1"/>
</dbReference>
<dbReference type="PANTHER" id="PTHR48030:SF3">
    <property type="entry name" value="SPLICING FACTOR 3B SUBUNIT 4"/>
    <property type="match status" value="1"/>
</dbReference>
<dbReference type="InParanoid" id="A0A1E7EIH6"/>
<reference evidence="9 10" key="1">
    <citation type="submission" date="2016-09" db="EMBL/GenBank/DDBJ databases">
        <title>Extensive genetic diversity and differential bi-allelic expression allows diatom success in the polar Southern Ocean.</title>
        <authorList>
            <consortium name="DOE Joint Genome Institute"/>
            <person name="Mock T."/>
            <person name="Otillar R.P."/>
            <person name="Strauss J."/>
            <person name="Dupont C."/>
            <person name="Frickenhaus S."/>
            <person name="Maumus F."/>
            <person name="Mcmullan M."/>
            <person name="Sanges R."/>
            <person name="Schmutz J."/>
            <person name="Toseland A."/>
            <person name="Valas R."/>
            <person name="Veluchamy A."/>
            <person name="Ward B.J."/>
            <person name="Allen A."/>
            <person name="Barry K."/>
            <person name="Falciatore A."/>
            <person name="Ferrante M."/>
            <person name="Fortunato A.E."/>
            <person name="Gloeckner G."/>
            <person name="Gruber A."/>
            <person name="Hipkin R."/>
            <person name="Janech M."/>
            <person name="Kroth P."/>
            <person name="Leese F."/>
            <person name="Lindquist E."/>
            <person name="Lyon B.R."/>
            <person name="Martin J."/>
            <person name="Mayer C."/>
            <person name="Parker M."/>
            <person name="Quesneville H."/>
            <person name="Raymond J."/>
            <person name="Uhlig C."/>
            <person name="Valentin K.U."/>
            <person name="Worden A.Z."/>
            <person name="Armbrust E.V."/>
            <person name="Bowler C."/>
            <person name="Green B."/>
            <person name="Moulton V."/>
            <person name="Van Oosterhout C."/>
            <person name="Grigoriev I."/>
        </authorList>
    </citation>
    <scope>NUCLEOTIDE SEQUENCE [LARGE SCALE GENOMIC DNA]</scope>
    <source>
        <strain evidence="9 10">CCMP1102</strain>
    </source>
</reference>
<protein>
    <submittedName>
        <fullName evidence="9">RRM_1-domain-containing protein</fullName>
    </submittedName>
</protein>
<dbReference type="InterPro" id="IPR035979">
    <property type="entry name" value="RBD_domain_sf"/>
</dbReference>
<evidence type="ECO:0000256" key="5">
    <source>
        <dbReference type="ARBA" id="ARBA00023242"/>
    </source>
</evidence>
<dbReference type="InterPro" id="IPR012677">
    <property type="entry name" value="Nucleotide-bd_a/b_plait_sf"/>
</dbReference>
<comment type="subcellular location">
    <subcellularLocation>
        <location evidence="1">Nucleus</location>
    </subcellularLocation>
</comment>
<gene>
    <name evidence="9" type="ORF">FRACYDRAFT_204730</name>
</gene>
<dbReference type="GO" id="GO:0003723">
    <property type="term" value="F:RNA binding"/>
    <property type="evidence" value="ECO:0007669"/>
    <property type="project" value="UniProtKB-UniRule"/>
</dbReference>
<feature type="compositionally biased region" description="Polar residues" evidence="7">
    <location>
        <begin position="191"/>
        <end position="202"/>
    </location>
</feature>
<dbReference type="InterPro" id="IPR052084">
    <property type="entry name" value="SF3B4_spliceosome_assoc"/>
</dbReference>
<comment type="similarity">
    <text evidence="2">Belongs to the SF3B4 family.</text>
</comment>
<dbReference type="PANTHER" id="PTHR48030">
    <property type="entry name" value="SPLICING FACTOR 3B SUBUNIT 4"/>
    <property type="match status" value="1"/>
</dbReference>
<evidence type="ECO:0000259" key="8">
    <source>
        <dbReference type="PROSITE" id="PS50102"/>
    </source>
</evidence>
<dbReference type="SUPFAM" id="SSF54928">
    <property type="entry name" value="RNA-binding domain, RBD"/>
    <property type="match status" value="1"/>
</dbReference>
<dbReference type="CDD" id="cd12335">
    <property type="entry name" value="RRM2_SF3B4"/>
    <property type="match status" value="1"/>
</dbReference>
<dbReference type="InterPro" id="IPR000504">
    <property type="entry name" value="RRM_dom"/>
</dbReference>
<dbReference type="KEGG" id="fcy:FRACYDRAFT_204730"/>
<feature type="region of interest" description="Disordered" evidence="7">
    <location>
        <begin position="233"/>
        <end position="285"/>
    </location>
</feature>
<evidence type="ECO:0000313" key="10">
    <source>
        <dbReference type="Proteomes" id="UP000095751"/>
    </source>
</evidence>
<keyword evidence="4 6" id="KW-0694">RNA-binding</keyword>